<feature type="transmembrane region" description="Helical" evidence="1">
    <location>
        <begin position="850"/>
        <end position="870"/>
    </location>
</feature>
<dbReference type="PANTHER" id="PTHR43179">
    <property type="entry name" value="RHAMNOSYLTRANSFERASE WBBL"/>
    <property type="match status" value="1"/>
</dbReference>
<dbReference type="Pfam" id="PF13632">
    <property type="entry name" value="Glyco_trans_2_3"/>
    <property type="match status" value="1"/>
</dbReference>
<dbReference type="InterPro" id="IPR029044">
    <property type="entry name" value="Nucleotide-diphossugar_trans"/>
</dbReference>
<name>A0A6A2V847_9BIFI</name>
<dbReference type="AlphaFoldDB" id="A0A6A2V847"/>
<dbReference type="EMBL" id="WBSO01000007">
    <property type="protein sequence ID" value="KAB8297596.1"/>
    <property type="molecule type" value="Genomic_DNA"/>
</dbReference>
<keyword evidence="4" id="KW-1185">Reference proteome</keyword>
<feature type="transmembrane region" description="Helical" evidence="1">
    <location>
        <begin position="791"/>
        <end position="814"/>
    </location>
</feature>
<feature type="domain" description="Glycosyltransferase 2-like" evidence="2">
    <location>
        <begin position="158"/>
        <end position="340"/>
    </location>
</feature>
<keyword evidence="1" id="KW-0472">Membrane</keyword>
<protein>
    <recommendedName>
        <fullName evidence="2">Glycosyltransferase 2-like domain-containing protein</fullName>
    </recommendedName>
</protein>
<dbReference type="SUPFAM" id="SSF53448">
    <property type="entry name" value="Nucleotide-diphospho-sugar transferases"/>
    <property type="match status" value="1"/>
</dbReference>
<dbReference type="Gene3D" id="3.90.550.10">
    <property type="entry name" value="Spore Coat Polysaccharide Biosynthesis Protein SpsA, Chain A"/>
    <property type="match status" value="1"/>
</dbReference>
<keyword evidence="1" id="KW-1133">Transmembrane helix</keyword>
<feature type="transmembrane region" description="Helical" evidence="1">
    <location>
        <begin position="1040"/>
        <end position="1058"/>
    </location>
</feature>
<feature type="transmembrane region" description="Helical" evidence="1">
    <location>
        <begin position="553"/>
        <end position="572"/>
    </location>
</feature>
<feature type="transmembrane region" description="Helical" evidence="1">
    <location>
        <begin position="578"/>
        <end position="598"/>
    </location>
</feature>
<gene>
    <name evidence="3" type="ORF">DSM100238_1199</name>
</gene>
<dbReference type="InterPro" id="IPR001173">
    <property type="entry name" value="Glyco_trans_2-like"/>
</dbReference>
<accession>A0A6A2V847</accession>
<feature type="transmembrane region" description="Helical" evidence="1">
    <location>
        <begin position="728"/>
        <end position="752"/>
    </location>
</feature>
<evidence type="ECO:0000256" key="1">
    <source>
        <dbReference type="SAM" id="Phobius"/>
    </source>
</evidence>
<reference evidence="3 4" key="1">
    <citation type="submission" date="2019-09" db="EMBL/GenBank/DDBJ databases">
        <title>Characterization of the phylogenetic diversity of two novel species belonging to the genus Bifidobacterium: Bifidobacterium cebidarum sp. nov. and Bifidobacterium leontopitheci sp. nov.</title>
        <authorList>
            <person name="Lugli G.A."/>
            <person name="Duranti S."/>
            <person name="Milani C."/>
            <person name="Turroni F."/>
            <person name="Ventura M."/>
        </authorList>
    </citation>
    <scope>NUCLEOTIDE SEQUENCE [LARGE SCALE GENOMIC DNA]</scope>
    <source>
        <strain evidence="3 4">DSM 100238</strain>
    </source>
</reference>
<proteinExistence type="predicted"/>
<feature type="transmembrane region" description="Helical" evidence="1">
    <location>
        <begin position="759"/>
        <end position="779"/>
    </location>
</feature>
<sequence>MNGSAGATRRSVAGREAFAPLRTLGTMDLTGSGIEQLVGDVLAARTYTHSQDVDDSVAAVITVEEDRRFFASTLSAVLAQSVLPSVVVIADCTGALARPLQTSFEVIPMPAGPAMRLPQTKQVSVRIVAVDGAKSFAQAVSQATEAARLDSRIRGLWMLHDDSRPADTACLESLIETWHNAPTASILGAKQLDWSGENLHDVGKYAGHHRLYSLVVDGEPDQEQYDGRQDVFAVSLAGALVPVDTLRMLHGISSWFGTFAQSADFCRRICLSGGRVVVVPRARIAHRRARFEGIRTRGGMPIDEEEPQHTSMTRMRAEQRYAYTDTRMLLWLVWWLCSLPASLARAVGKLFAKKPYDALCELVMPWSALVSFPRAIKARRLVARQSKVSQSRLEQLVADRQQIARWRDRRRALDSQRHVILLSPLAKAHLRTRLIRRWTGAILMSLVVLCLLIGWQWPLVRSLATGGTLYSDQWLPTGASWRQLVESATTQWVFGGGVGRAAPPTPWLLVLTIASVFTLGHVATAISVMYFASAPLAALSFWALAGVFTRSDSVRIAGGLMWVSFAAAMGLYQSGNLAMLTMMVFLPAAFAFVFRAVGMYHTEDPMKPKASIQSAACAALCFVIVVLSEPQTLLALVVAFIVFLMMVPKHRAMLLLIPFPAGFAVAPTLSNVIRNGMQGMWRQLFGDIAIPLRSVNGSPTALSLADVVRRTFGVSGSGDWSSLDSQTAWHVASVVALAAVVALAVLSLFLPFALRVSRMMWVVAVCGAVLCLASSRVTIAVDASGEVAGSVLPGMALVMVSLLSCVCLVAGGAVRRFRPLKSSLGAEEGAVHARPEQSRRTTTVTRAGRAVLVIVMVAFATAWCGFAAFASPSQHIGGSTAGLPMVATDYLAKNSDSRVLALKAQTDNSVDYSVLRTSKGDLIDASPALRAQFVSGEHDAAYQTIAQASAALLSGSDDDAIAAIGQLGFGGIYVVSNTSNNAARTATGNLIANITACDGVQTVVSADSGTYYRVAGATETATQHVDTSAQHRLQTRGWRYVWLWSMGVVIAAYCLVALPRPGAGMMSDDEEDEA</sequence>
<evidence type="ECO:0000259" key="2">
    <source>
        <dbReference type="Pfam" id="PF13632"/>
    </source>
</evidence>
<evidence type="ECO:0000313" key="4">
    <source>
        <dbReference type="Proteomes" id="UP000440041"/>
    </source>
</evidence>
<keyword evidence="1" id="KW-0812">Transmembrane</keyword>
<evidence type="ECO:0000313" key="3">
    <source>
        <dbReference type="EMBL" id="KAB8297596.1"/>
    </source>
</evidence>
<organism evidence="3 4">
    <name type="scientific">Bifidobacterium apri</name>
    <dbReference type="NCBI Taxonomy" id="1769423"/>
    <lineage>
        <taxon>Bacteria</taxon>
        <taxon>Bacillati</taxon>
        <taxon>Actinomycetota</taxon>
        <taxon>Actinomycetes</taxon>
        <taxon>Bifidobacteriales</taxon>
        <taxon>Bifidobacteriaceae</taxon>
        <taxon>Bifidobacterium</taxon>
    </lineage>
</organism>
<feature type="transmembrane region" description="Helical" evidence="1">
    <location>
        <begin position="438"/>
        <end position="457"/>
    </location>
</feature>
<dbReference type="PANTHER" id="PTHR43179:SF7">
    <property type="entry name" value="RHAMNOSYLTRANSFERASE WBBL"/>
    <property type="match status" value="1"/>
</dbReference>
<comment type="caution">
    <text evidence="3">The sequence shown here is derived from an EMBL/GenBank/DDBJ whole genome shotgun (WGS) entry which is preliminary data.</text>
</comment>
<dbReference type="Proteomes" id="UP000440041">
    <property type="component" value="Unassembled WGS sequence"/>
</dbReference>